<reference evidence="1" key="1">
    <citation type="submission" date="2022-05" db="EMBL/GenBank/DDBJ databases">
        <title>Chromosome-level genome of Chaenocephalus aceratus.</title>
        <authorList>
            <person name="Park H."/>
        </authorList>
    </citation>
    <scope>NUCLEOTIDE SEQUENCE</scope>
    <source>
        <strain evidence="1">KU_202001</strain>
    </source>
</reference>
<gene>
    <name evidence="1" type="ORF">KUCAC02_030621</name>
</gene>
<dbReference type="Proteomes" id="UP001057452">
    <property type="component" value="Chromosome 5"/>
</dbReference>
<feature type="non-terminal residue" evidence="1">
    <location>
        <position position="1"/>
    </location>
</feature>
<name>A0ACB9XKL7_CHAAC</name>
<keyword evidence="2" id="KW-1185">Reference proteome</keyword>
<protein>
    <submittedName>
        <fullName evidence="1">Uncharacterized protein</fullName>
    </submittedName>
</protein>
<evidence type="ECO:0000313" key="2">
    <source>
        <dbReference type="Proteomes" id="UP001057452"/>
    </source>
</evidence>
<comment type="caution">
    <text evidence="1">The sequence shown here is derived from an EMBL/GenBank/DDBJ whole genome shotgun (WGS) entry which is preliminary data.</text>
</comment>
<sequence>AFHIHEMRFDPATSEGLTSNLDPLGHQKDVEEGRRKPPTHSLMDHKEHNIQHLFFGDVL</sequence>
<dbReference type="EMBL" id="CM043789">
    <property type="protein sequence ID" value="KAI4827207.1"/>
    <property type="molecule type" value="Genomic_DNA"/>
</dbReference>
<proteinExistence type="predicted"/>
<evidence type="ECO:0000313" key="1">
    <source>
        <dbReference type="EMBL" id="KAI4827207.1"/>
    </source>
</evidence>
<accession>A0ACB9XKL7</accession>
<organism evidence="1 2">
    <name type="scientific">Chaenocephalus aceratus</name>
    <name type="common">Blackfin icefish</name>
    <name type="synonym">Chaenichthys aceratus</name>
    <dbReference type="NCBI Taxonomy" id="36190"/>
    <lineage>
        <taxon>Eukaryota</taxon>
        <taxon>Metazoa</taxon>
        <taxon>Chordata</taxon>
        <taxon>Craniata</taxon>
        <taxon>Vertebrata</taxon>
        <taxon>Euteleostomi</taxon>
        <taxon>Actinopterygii</taxon>
        <taxon>Neopterygii</taxon>
        <taxon>Teleostei</taxon>
        <taxon>Neoteleostei</taxon>
        <taxon>Acanthomorphata</taxon>
        <taxon>Eupercaria</taxon>
        <taxon>Perciformes</taxon>
        <taxon>Notothenioidei</taxon>
        <taxon>Channichthyidae</taxon>
        <taxon>Chaenocephalus</taxon>
    </lineage>
</organism>